<keyword evidence="1" id="KW-0472">Membrane</keyword>
<feature type="transmembrane region" description="Helical" evidence="1">
    <location>
        <begin position="70"/>
        <end position="100"/>
    </location>
</feature>
<feature type="transmembrane region" description="Helical" evidence="1">
    <location>
        <begin position="259"/>
        <end position="280"/>
    </location>
</feature>
<feature type="transmembrane region" description="Helical" evidence="1">
    <location>
        <begin position="333"/>
        <end position="356"/>
    </location>
</feature>
<protein>
    <submittedName>
        <fullName evidence="2">Putative ATP-binding cassette</fullName>
    </submittedName>
</protein>
<feature type="transmembrane region" description="Helical" evidence="1">
    <location>
        <begin position="151"/>
        <end position="179"/>
    </location>
</feature>
<feature type="transmembrane region" description="Helical" evidence="1">
    <location>
        <begin position="376"/>
        <end position="398"/>
    </location>
</feature>
<organism evidence="2 3">
    <name type="scientific">Caloramator quimbayensis</name>
    <dbReference type="NCBI Taxonomy" id="1147123"/>
    <lineage>
        <taxon>Bacteria</taxon>
        <taxon>Bacillati</taxon>
        <taxon>Bacillota</taxon>
        <taxon>Clostridia</taxon>
        <taxon>Eubacteriales</taxon>
        <taxon>Clostridiaceae</taxon>
        <taxon>Caloramator</taxon>
    </lineage>
</organism>
<sequence>MSKALSLAKIYISSTYGIKRFFRNLKYNKKDAIKSAGLFFLILLSLSSFFGMMLYSYIRMYDFLGKIDQQGLIVTISIIFASFFTFILGMITVITGYFMNQEGDIILSLPLRKRDILLAKYINSYVTELIASAVVMGIGLGVYGVKSNEGILFYLILVIASLLVPIIPLVLCYLIVIPLMKIGNLTKKKDLLMILSGLLVLPFAIGYQYLINKVLVNNNPQYLIEFLTKQNGLIDVFGRVYYLSILLSKGILGYNTFQGILYIIAFLILSVSFVYLLLILMSKIYYSSIIGGNEINKKYYKLNKSENNKIFKSRGIISTLLLREIKLMNREPIYLLNGPLVIFLLPVMMYFVLLFNKESMKEITVMLSNKDIIKHIGIYGGIIILFLGISTSITSTCISREGKGFYFLKSLPIKAEQLILAKFLHGAIFGAIGGIMVCCLMAYFKIPIISIIIAFLIGNILLFDFYIIGIIIDFKWPKLNWDNPQKAMKQNINPVILILLSMGVMGVSFAVISKIKVPSSVLEMVYIGISGIILIVLYIYIKRNINQMIDNLV</sequence>
<dbReference type="EMBL" id="FUYH01000049">
    <property type="protein sequence ID" value="SKB00755.1"/>
    <property type="molecule type" value="Genomic_DNA"/>
</dbReference>
<dbReference type="AlphaFoldDB" id="A0A1T4YHQ6"/>
<keyword evidence="1" id="KW-0812">Transmembrane</keyword>
<keyword evidence="3" id="KW-1185">Reference proteome</keyword>
<dbReference type="RefSeq" id="WP_078697883.1">
    <property type="nucleotide sequence ID" value="NZ_FUYH01000049.1"/>
</dbReference>
<feature type="transmembrane region" description="Helical" evidence="1">
    <location>
        <begin position="36"/>
        <end position="58"/>
    </location>
</feature>
<dbReference type="GO" id="GO:0005524">
    <property type="term" value="F:ATP binding"/>
    <property type="evidence" value="ECO:0007669"/>
    <property type="project" value="UniProtKB-KW"/>
</dbReference>
<keyword evidence="1" id="KW-1133">Transmembrane helix</keyword>
<evidence type="ECO:0000256" key="1">
    <source>
        <dbReference type="SAM" id="Phobius"/>
    </source>
</evidence>
<evidence type="ECO:0000313" key="3">
    <source>
        <dbReference type="Proteomes" id="UP000190105"/>
    </source>
</evidence>
<reference evidence="3" key="1">
    <citation type="submission" date="2017-02" db="EMBL/GenBank/DDBJ databases">
        <authorList>
            <person name="Varghese N."/>
            <person name="Submissions S."/>
        </authorList>
    </citation>
    <scope>NUCLEOTIDE SEQUENCE [LARGE SCALE GENOMIC DNA]</scope>
    <source>
        <strain evidence="3">USBA 833</strain>
    </source>
</reference>
<dbReference type="Pfam" id="PF16949">
    <property type="entry name" value="ABC_tran_2"/>
    <property type="match status" value="1"/>
</dbReference>
<proteinExistence type="predicted"/>
<feature type="transmembrane region" description="Helical" evidence="1">
    <location>
        <begin position="524"/>
        <end position="541"/>
    </location>
</feature>
<feature type="transmembrane region" description="Helical" evidence="1">
    <location>
        <begin position="191"/>
        <end position="210"/>
    </location>
</feature>
<dbReference type="InterPro" id="IPR031599">
    <property type="entry name" value="ABC_tran_2"/>
</dbReference>
<dbReference type="Proteomes" id="UP000190105">
    <property type="component" value="Unassembled WGS sequence"/>
</dbReference>
<evidence type="ECO:0000313" key="2">
    <source>
        <dbReference type="EMBL" id="SKB00755.1"/>
    </source>
</evidence>
<feature type="transmembrane region" description="Helical" evidence="1">
    <location>
        <begin position="121"/>
        <end position="145"/>
    </location>
</feature>
<keyword evidence="2" id="KW-0547">Nucleotide-binding</keyword>
<feature type="transmembrane region" description="Helical" evidence="1">
    <location>
        <begin position="449"/>
        <end position="472"/>
    </location>
</feature>
<accession>A0A1T4YHQ6</accession>
<gene>
    <name evidence="2" type="ORF">SAMN05443428_1495</name>
</gene>
<name>A0A1T4YHQ6_9CLOT</name>
<dbReference type="OrthoDB" id="138672at2"/>
<keyword evidence="2" id="KW-0067">ATP-binding</keyword>
<feature type="transmembrane region" description="Helical" evidence="1">
    <location>
        <begin position="419"/>
        <end position="443"/>
    </location>
</feature>
<feature type="transmembrane region" description="Helical" evidence="1">
    <location>
        <begin position="492"/>
        <end position="512"/>
    </location>
</feature>
<dbReference type="STRING" id="1147123.SAMN05443428_1495"/>